<accession>A0ABU6KK41</accession>
<comment type="caution">
    <text evidence="2">The sequence shown here is derived from an EMBL/GenBank/DDBJ whole genome shotgun (WGS) entry which is preliminary data.</text>
</comment>
<proteinExistence type="predicted"/>
<evidence type="ECO:0000256" key="1">
    <source>
        <dbReference type="SAM" id="Phobius"/>
    </source>
</evidence>
<evidence type="ECO:0000313" key="2">
    <source>
        <dbReference type="EMBL" id="MEC5425250.1"/>
    </source>
</evidence>
<feature type="transmembrane region" description="Helical" evidence="1">
    <location>
        <begin position="12"/>
        <end position="32"/>
    </location>
</feature>
<dbReference type="RefSeq" id="WP_327608803.1">
    <property type="nucleotide sequence ID" value="NZ_JARZFX010000012.1"/>
</dbReference>
<organism evidence="2 3">
    <name type="scientific">Virgibacillus tibetensis</name>
    <dbReference type="NCBI Taxonomy" id="3042313"/>
    <lineage>
        <taxon>Bacteria</taxon>
        <taxon>Bacillati</taxon>
        <taxon>Bacillota</taxon>
        <taxon>Bacilli</taxon>
        <taxon>Bacillales</taxon>
        <taxon>Bacillaceae</taxon>
        <taxon>Virgibacillus</taxon>
    </lineage>
</organism>
<sequence>MTILWSVLADYYGRTLSLFLSILLLTIILASFRFKFTIHTDHLVYQIFLFNKSIIKKEIYPDQINQVKFIRVGWAKKAAIIKINKGINIRLAVLEPQKAYEHLIEYAEIHDITIFKSKDYLILERMK</sequence>
<keyword evidence="1" id="KW-1133">Transmembrane helix</keyword>
<keyword evidence="1" id="KW-0472">Membrane</keyword>
<protein>
    <submittedName>
        <fullName evidence="2">Uncharacterized protein</fullName>
    </submittedName>
</protein>
<gene>
    <name evidence="2" type="ORF">QGM71_17330</name>
</gene>
<reference evidence="2 3" key="1">
    <citation type="journal article" date="2024" name="Int. J. Syst. Evol. Microbiol.">
        <title>Virgibacillus tibetensis sp. nov., isolated from salt lake on the Tibetan Plateau of China.</title>
        <authorList>
            <person name="Phurbu D."/>
            <person name="Liu Z.-X."/>
            <person name="Wang R."/>
            <person name="Zheng Y.-Y."/>
            <person name="Liu H.-C."/>
            <person name="Zhou Y.-G."/>
            <person name="Yu Y.-J."/>
            <person name="Li A.-H."/>
        </authorList>
    </citation>
    <scope>NUCLEOTIDE SEQUENCE [LARGE SCALE GENOMIC DNA]</scope>
    <source>
        <strain evidence="2 3">C22-A2</strain>
    </source>
</reference>
<keyword evidence="3" id="KW-1185">Reference proteome</keyword>
<keyword evidence="1" id="KW-0812">Transmembrane</keyword>
<dbReference type="Proteomes" id="UP001335737">
    <property type="component" value="Unassembled WGS sequence"/>
</dbReference>
<dbReference type="EMBL" id="JARZFX010000012">
    <property type="protein sequence ID" value="MEC5425250.1"/>
    <property type="molecule type" value="Genomic_DNA"/>
</dbReference>
<name>A0ABU6KK41_9BACI</name>
<evidence type="ECO:0000313" key="3">
    <source>
        <dbReference type="Proteomes" id="UP001335737"/>
    </source>
</evidence>